<dbReference type="InterPro" id="IPR041036">
    <property type="entry name" value="GH5_C"/>
</dbReference>
<evidence type="ECO:0000256" key="1">
    <source>
        <dbReference type="ARBA" id="ARBA00005641"/>
    </source>
</evidence>
<dbReference type="RefSeq" id="WP_157186330.1">
    <property type="nucleotide sequence ID" value="NZ_JBIAQY010000013.1"/>
</dbReference>
<dbReference type="InterPro" id="IPR001547">
    <property type="entry name" value="Glyco_hydro_5"/>
</dbReference>
<dbReference type="Proteomes" id="UP001601992">
    <property type="component" value="Unassembled WGS sequence"/>
</dbReference>
<reference evidence="7 8" key="1">
    <citation type="submission" date="2024-10" db="EMBL/GenBank/DDBJ databases">
        <title>The Natural Products Discovery Center: Release of the First 8490 Sequenced Strains for Exploring Actinobacteria Biosynthetic Diversity.</title>
        <authorList>
            <person name="Kalkreuter E."/>
            <person name="Kautsar S.A."/>
            <person name="Yang D."/>
            <person name="Bader C.D."/>
            <person name="Teijaro C.N."/>
            <person name="Fluegel L."/>
            <person name="Davis C.M."/>
            <person name="Simpson J.R."/>
            <person name="Lauterbach L."/>
            <person name="Steele A.D."/>
            <person name="Gui C."/>
            <person name="Meng S."/>
            <person name="Li G."/>
            <person name="Viehrig K."/>
            <person name="Ye F."/>
            <person name="Su P."/>
            <person name="Kiefer A.F."/>
            <person name="Nichols A."/>
            <person name="Cepeda A.J."/>
            <person name="Yan W."/>
            <person name="Fan B."/>
            <person name="Jiang Y."/>
            <person name="Adhikari A."/>
            <person name="Zheng C.-J."/>
            <person name="Schuster L."/>
            <person name="Cowan T.M."/>
            <person name="Smanski M.J."/>
            <person name="Chevrette M.G."/>
            <person name="De Carvalho L.P.S."/>
            <person name="Shen B."/>
        </authorList>
    </citation>
    <scope>NUCLEOTIDE SEQUENCE [LARGE SCALE GENOMIC DNA]</scope>
    <source>
        <strain evidence="7 8">NPDC002593</strain>
    </source>
</reference>
<name>A0ABW6SAT6_9NOCA</name>
<keyword evidence="2 4" id="KW-0378">Hydrolase</keyword>
<dbReference type="InterPro" id="IPR013780">
    <property type="entry name" value="Glyco_hydro_b"/>
</dbReference>
<evidence type="ECO:0000259" key="6">
    <source>
        <dbReference type="Pfam" id="PF18564"/>
    </source>
</evidence>
<dbReference type="Gene3D" id="3.20.20.80">
    <property type="entry name" value="Glycosidases"/>
    <property type="match status" value="1"/>
</dbReference>
<dbReference type="Pfam" id="PF00150">
    <property type="entry name" value="Cellulase"/>
    <property type="match status" value="1"/>
</dbReference>
<evidence type="ECO:0000256" key="3">
    <source>
        <dbReference type="ARBA" id="ARBA00023295"/>
    </source>
</evidence>
<dbReference type="InterPro" id="IPR017853">
    <property type="entry name" value="GH"/>
</dbReference>
<sequence>MRVHDFRPGRCRDASTRTGLRRPWVVALLLMVLAVAAVPPSASAQSPRPPARAGKWLVDDQGRVISVHGVNLVRKTAPYYPANFGEQDAALLASEGFDAARIGFIWEAVEPRPGVYDDAYIRRIVALNDLLAAHGIRTLVDFHQDGWSRSAGISQLGNSSGDGAPQWATLGADPRNAQDDFQAFWDDKAAADGIGIQTHFVHAWQHVIRMLNAGSGRANIVGLDPFNEPYAGSGYSCEPFLASCPAFEQGALAQFYGRVITALRGTGDTHVIFPESDPNTDGSTALPALPDSAVGHNFHAYCFPVLGAGIIGAPTPPGFDVVCPPQENQAVAVNAARVDRTAEPGFLSEFGASDVNTDNARLVDLADEHFWSWAYWAYYVYHPQDPANSDTQGLLVDESKPASQANAKQAKLDALAVPWARAIAGTPSKYHFDRATSTMTLTYSTAAAAGTHLTSGARTEIFLPTRHYPRGYDVRVNGGTVVSAPGAQLVQIAATSGAAHDVSATVTRR</sequence>
<feature type="domain" description="Glycoside hydrolase family 5" evidence="5">
    <location>
        <begin position="59"/>
        <end position="378"/>
    </location>
</feature>
<dbReference type="SUPFAM" id="SSF51445">
    <property type="entry name" value="(Trans)glycosidases"/>
    <property type="match status" value="1"/>
</dbReference>
<evidence type="ECO:0000259" key="5">
    <source>
        <dbReference type="Pfam" id="PF00150"/>
    </source>
</evidence>
<keyword evidence="3 4" id="KW-0326">Glycosidase</keyword>
<evidence type="ECO:0000256" key="2">
    <source>
        <dbReference type="ARBA" id="ARBA00022801"/>
    </source>
</evidence>
<gene>
    <name evidence="7" type="ORF">ACFYXQ_31385</name>
</gene>
<evidence type="ECO:0000313" key="7">
    <source>
        <dbReference type="EMBL" id="MFF3572286.1"/>
    </source>
</evidence>
<dbReference type="PANTHER" id="PTHR31308:SF3">
    <property type="entry name" value="ENDOGLYCOCERAMIDASE"/>
    <property type="match status" value="1"/>
</dbReference>
<dbReference type="Gene3D" id="2.60.40.1180">
    <property type="entry name" value="Golgi alpha-mannosidase II"/>
    <property type="match status" value="1"/>
</dbReference>
<protein>
    <submittedName>
        <fullName evidence="7">Cellulase family glycosylhydrolase</fullName>
    </submittedName>
</protein>
<evidence type="ECO:0000256" key="4">
    <source>
        <dbReference type="RuleBase" id="RU361153"/>
    </source>
</evidence>
<dbReference type="EMBL" id="JBIAQY010000013">
    <property type="protein sequence ID" value="MFF3572286.1"/>
    <property type="molecule type" value="Genomic_DNA"/>
</dbReference>
<dbReference type="PANTHER" id="PTHR31308">
    <property type="match status" value="1"/>
</dbReference>
<evidence type="ECO:0000313" key="8">
    <source>
        <dbReference type="Proteomes" id="UP001601992"/>
    </source>
</evidence>
<comment type="similarity">
    <text evidence="1 4">Belongs to the glycosyl hydrolase 5 (cellulase A) family.</text>
</comment>
<organism evidence="7 8">
    <name type="scientific">Nocardia jiangxiensis</name>
    <dbReference type="NCBI Taxonomy" id="282685"/>
    <lineage>
        <taxon>Bacteria</taxon>
        <taxon>Bacillati</taxon>
        <taxon>Actinomycetota</taxon>
        <taxon>Actinomycetes</taxon>
        <taxon>Mycobacteriales</taxon>
        <taxon>Nocardiaceae</taxon>
        <taxon>Nocardia</taxon>
    </lineage>
</organism>
<accession>A0ABW6SAT6</accession>
<keyword evidence="8" id="KW-1185">Reference proteome</keyword>
<dbReference type="InterPro" id="IPR052066">
    <property type="entry name" value="Glycosphingolipid_Hydrolases"/>
</dbReference>
<feature type="domain" description="Glycoside hydrolase family 5 C-terminal" evidence="6">
    <location>
        <begin position="418"/>
        <end position="501"/>
    </location>
</feature>
<dbReference type="Pfam" id="PF18564">
    <property type="entry name" value="Glyco_hydro_5_C"/>
    <property type="match status" value="1"/>
</dbReference>
<comment type="caution">
    <text evidence="7">The sequence shown here is derived from an EMBL/GenBank/DDBJ whole genome shotgun (WGS) entry which is preliminary data.</text>
</comment>
<proteinExistence type="inferred from homology"/>